<dbReference type="InterPro" id="IPR003593">
    <property type="entry name" value="AAA+_ATPase"/>
</dbReference>
<keyword evidence="3" id="KW-1185">Reference proteome</keyword>
<proteinExistence type="predicted"/>
<evidence type="ECO:0000259" key="1">
    <source>
        <dbReference type="SMART" id="SM00382"/>
    </source>
</evidence>
<dbReference type="InterPro" id="IPR003959">
    <property type="entry name" value="ATPase_AAA_core"/>
</dbReference>
<dbReference type="GO" id="GO:0006302">
    <property type="term" value="P:double-strand break repair"/>
    <property type="evidence" value="ECO:0007669"/>
    <property type="project" value="TreeGrafter"/>
</dbReference>
<dbReference type="SUPFAM" id="SSF52540">
    <property type="entry name" value="P-loop containing nucleoside triphosphate hydrolases"/>
    <property type="match status" value="1"/>
</dbReference>
<name>A0A4E0RB82_9GAMM</name>
<dbReference type="InterPro" id="IPR027417">
    <property type="entry name" value="P-loop_NTPase"/>
</dbReference>
<dbReference type="Proteomes" id="UP000030428">
    <property type="component" value="Unassembled WGS sequence"/>
</dbReference>
<dbReference type="GO" id="GO:0016887">
    <property type="term" value="F:ATP hydrolysis activity"/>
    <property type="evidence" value="ECO:0007669"/>
    <property type="project" value="InterPro"/>
</dbReference>
<reference evidence="2 3" key="1">
    <citation type="journal article" date="2016" name="Front. Microbiol.">
        <title>Single-Cell (Meta-)Genomics of a Dimorphic Candidatus Thiomargarita nelsonii Reveals Genomic Plasticity.</title>
        <authorList>
            <person name="Flood B.E."/>
            <person name="Fliss P."/>
            <person name="Jones D.S."/>
            <person name="Dick G.J."/>
            <person name="Jain S."/>
            <person name="Kaster A.K."/>
            <person name="Winkel M."/>
            <person name="Mussmann M."/>
            <person name="Bailey J."/>
        </authorList>
    </citation>
    <scope>NUCLEOTIDE SEQUENCE [LARGE SCALE GENOMIC DNA]</scope>
    <source>
        <strain evidence="2">Hydrate Ridge</strain>
    </source>
</reference>
<sequence>MTTKLTKLKLENIGGFKEFELNFHEKLTVLIGKNGTGKTTILKSIALLFDMALDTLLEFVKNPSSDRILLAKSNDSHISIDLCIDAKTFSLKDDNIGADSFYSLLQDLHNSQQHLPLFIYYPAYNAPVGNIEFSDLNLENNIFAAYISACQEGVFDFNRFFAWFKWQENIKREIGNNKKYEIVRQAIYKVISDEQNTFDNLHLTWQKNPNGDLCIEKNGTLLNINQLSAGEKMLMILVADLARRLIIANPTSDNPLQGDGVVLIDEIDLHLHPSWQRAIVPHLMKIFSNCQFIITTHSPQIISHVKPESIFILRENSISHPEESYGKNTDRILEDLMDTDARPPKEKQRLHELFVLIQAKKLAEAKDLIDELQTEIGMDSELVKAKVLLKRMEIIGK</sequence>
<dbReference type="GO" id="GO:0000731">
    <property type="term" value="P:DNA synthesis involved in DNA repair"/>
    <property type="evidence" value="ECO:0007669"/>
    <property type="project" value="TreeGrafter"/>
</dbReference>
<evidence type="ECO:0000313" key="3">
    <source>
        <dbReference type="Proteomes" id="UP000030428"/>
    </source>
</evidence>
<organism evidence="2 3">
    <name type="scientific">Candidatus Thiomargarita nelsonii</name>
    <dbReference type="NCBI Taxonomy" id="1003181"/>
    <lineage>
        <taxon>Bacteria</taxon>
        <taxon>Pseudomonadati</taxon>
        <taxon>Pseudomonadota</taxon>
        <taxon>Gammaproteobacteria</taxon>
        <taxon>Thiotrichales</taxon>
        <taxon>Thiotrichaceae</taxon>
        <taxon>Thiomargarita</taxon>
    </lineage>
</organism>
<protein>
    <recommendedName>
        <fullName evidence="1">AAA+ ATPase domain-containing protein</fullName>
    </recommendedName>
</protein>
<feature type="domain" description="AAA+ ATPase" evidence="1">
    <location>
        <begin position="24"/>
        <end position="316"/>
    </location>
</feature>
<dbReference type="PANTHER" id="PTHR32182">
    <property type="entry name" value="DNA REPLICATION AND REPAIR PROTEIN RECF"/>
    <property type="match status" value="1"/>
</dbReference>
<dbReference type="Pfam" id="PF13304">
    <property type="entry name" value="AAA_21"/>
    <property type="match status" value="1"/>
</dbReference>
<dbReference type="SMART" id="SM00382">
    <property type="entry name" value="AAA"/>
    <property type="match status" value="1"/>
</dbReference>
<comment type="caution">
    <text evidence="2">The sequence shown here is derived from an EMBL/GenBank/DDBJ whole genome shotgun (WGS) entry which is preliminary data.</text>
</comment>
<accession>A0A4E0RB82</accession>
<dbReference type="PANTHER" id="PTHR32182:SF23">
    <property type="entry name" value="ATP BINDING PROTEIN"/>
    <property type="match status" value="1"/>
</dbReference>
<dbReference type="AlphaFoldDB" id="A0A4E0RB82"/>
<dbReference type="EMBL" id="JSZA02000334">
    <property type="protein sequence ID" value="TGN99816.1"/>
    <property type="molecule type" value="Genomic_DNA"/>
</dbReference>
<gene>
    <name evidence="2" type="ORF">PN36_33265</name>
</gene>
<evidence type="ECO:0000313" key="2">
    <source>
        <dbReference type="EMBL" id="TGN99816.1"/>
    </source>
</evidence>
<dbReference type="Gene3D" id="3.40.50.300">
    <property type="entry name" value="P-loop containing nucleotide triphosphate hydrolases"/>
    <property type="match status" value="2"/>
</dbReference>
<dbReference type="GO" id="GO:0005524">
    <property type="term" value="F:ATP binding"/>
    <property type="evidence" value="ECO:0007669"/>
    <property type="project" value="InterPro"/>
</dbReference>